<feature type="domain" description="Beta-lactamase-related" evidence="1">
    <location>
        <begin position="2"/>
        <end position="228"/>
    </location>
</feature>
<name>A0A151AH70_9EURY</name>
<keyword evidence="3" id="KW-1185">Reference proteome</keyword>
<dbReference type="GO" id="GO:0004180">
    <property type="term" value="F:carboxypeptidase activity"/>
    <property type="evidence" value="ECO:0007669"/>
    <property type="project" value="UniProtKB-KW"/>
</dbReference>
<dbReference type="Pfam" id="PF00144">
    <property type="entry name" value="Beta-lactamase"/>
    <property type="match status" value="1"/>
</dbReference>
<keyword evidence="2" id="KW-0121">Carboxypeptidase</keyword>
<comment type="caution">
    <text evidence="2">The sequence shown here is derived from an EMBL/GenBank/DDBJ whole genome shotgun (WGS) entry which is preliminary data.</text>
</comment>
<keyword evidence="2" id="KW-0645">Protease</keyword>
<sequence length="250" mass="27541">MQGVERGELDLGTDVNDYLAEVTIPEAYGEPVTLEHLDTHTPGFEERYRGTFVESPEDLRPLGETLADERPARVRPPGELASYSNYGAALAGHIVAEQAGTTFEEYVRENVFEPLDMERSTFAQPVPDGVGEVSKGYRYRNGEFVEGEFEYVGIPPAGSMSASATDMARFMLAHLNDGAFDGGRILESETVEAMHRRRFAHDERVDGICYGFYETSHGEERAIGHGGDTQLVPQPAVARTRARSGPVRLV</sequence>
<evidence type="ECO:0000259" key="1">
    <source>
        <dbReference type="Pfam" id="PF00144"/>
    </source>
</evidence>
<accession>A0A151AH70</accession>
<gene>
    <name evidence="2" type="ORF">HAPAU_08690</name>
</gene>
<proteinExistence type="predicted"/>
<dbReference type="PANTHER" id="PTHR46825:SF9">
    <property type="entry name" value="BETA-LACTAMASE-RELATED DOMAIN-CONTAINING PROTEIN"/>
    <property type="match status" value="1"/>
</dbReference>
<dbReference type="Gene3D" id="3.40.710.10">
    <property type="entry name" value="DD-peptidase/beta-lactamase superfamily"/>
    <property type="match status" value="1"/>
</dbReference>
<organism evidence="2 3">
    <name type="scientific">Halalkalicoccus paucihalophilus</name>
    <dbReference type="NCBI Taxonomy" id="1008153"/>
    <lineage>
        <taxon>Archaea</taxon>
        <taxon>Methanobacteriati</taxon>
        <taxon>Methanobacteriota</taxon>
        <taxon>Stenosarchaea group</taxon>
        <taxon>Halobacteria</taxon>
        <taxon>Halobacteriales</taxon>
        <taxon>Halococcaceae</taxon>
        <taxon>Halalkalicoccus</taxon>
    </lineage>
</organism>
<dbReference type="PATRIC" id="fig|1008153.3.peg.873"/>
<dbReference type="EMBL" id="LTAZ01000003">
    <property type="protein sequence ID" value="KYH26981.1"/>
    <property type="molecule type" value="Genomic_DNA"/>
</dbReference>
<dbReference type="SUPFAM" id="SSF56601">
    <property type="entry name" value="beta-lactamase/transpeptidase-like"/>
    <property type="match status" value="1"/>
</dbReference>
<dbReference type="InterPro" id="IPR001466">
    <property type="entry name" value="Beta-lactam-related"/>
</dbReference>
<keyword evidence="2" id="KW-0378">Hydrolase</keyword>
<dbReference type="InterPro" id="IPR012338">
    <property type="entry name" value="Beta-lactam/transpept-like"/>
</dbReference>
<reference evidence="2 3" key="1">
    <citation type="submission" date="2016-02" db="EMBL/GenBank/DDBJ databases">
        <title>Genome sequence of Halalkalicoccus paucihalophilus DSM 24557.</title>
        <authorList>
            <person name="Poehlein A."/>
            <person name="Daniel R."/>
        </authorList>
    </citation>
    <scope>NUCLEOTIDE SEQUENCE [LARGE SCALE GENOMIC DNA]</scope>
    <source>
        <strain evidence="2 3">DSM 24557</strain>
    </source>
</reference>
<evidence type="ECO:0000313" key="3">
    <source>
        <dbReference type="Proteomes" id="UP000075321"/>
    </source>
</evidence>
<dbReference type="PANTHER" id="PTHR46825">
    <property type="entry name" value="D-ALANYL-D-ALANINE-CARBOXYPEPTIDASE/ENDOPEPTIDASE AMPH"/>
    <property type="match status" value="1"/>
</dbReference>
<dbReference type="AlphaFoldDB" id="A0A151AH70"/>
<dbReference type="InterPro" id="IPR050491">
    <property type="entry name" value="AmpC-like"/>
</dbReference>
<protein>
    <submittedName>
        <fullName evidence="2">Beta-lactamase/D-alanine carboxypeptidase</fullName>
    </submittedName>
</protein>
<evidence type="ECO:0000313" key="2">
    <source>
        <dbReference type="EMBL" id="KYH26981.1"/>
    </source>
</evidence>
<dbReference type="Proteomes" id="UP000075321">
    <property type="component" value="Unassembled WGS sequence"/>
</dbReference>